<dbReference type="InterPro" id="IPR050255">
    <property type="entry name" value="POU_domain_TF"/>
</dbReference>
<evidence type="ECO:0000256" key="4">
    <source>
        <dbReference type="SAM" id="MobiDB-lite"/>
    </source>
</evidence>
<evidence type="ECO:0000256" key="3">
    <source>
        <dbReference type="ARBA" id="ARBA00023242"/>
    </source>
</evidence>
<reference evidence="6" key="1">
    <citation type="submission" date="2021-03" db="EMBL/GenBank/DDBJ databases">
        <authorList>
            <person name="Tran Van P."/>
        </authorList>
    </citation>
    <scope>NUCLEOTIDE SEQUENCE</scope>
</reference>
<dbReference type="Gene3D" id="1.10.260.40">
    <property type="entry name" value="lambda repressor-like DNA-binding domains"/>
    <property type="match status" value="1"/>
</dbReference>
<dbReference type="EMBL" id="CAJPIN010000728">
    <property type="protein sequence ID" value="CAG2053843.1"/>
    <property type="molecule type" value="Genomic_DNA"/>
</dbReference>
<keyword evidence="1" id="KW-0238">DNA-binding</keyword>
<evidence type="ECO:0000313" key="6">
    <source>
        <dbReference type="EMBL" id="CAG2053843.1"/>
    </source>
</evidence>
<dbReference type="PANTHER" id="PTHR11636:SF5">
    <property type="entry name" value="POU DOMAIN MOTIF 3, ISOFORM F"/>
    <property type="match status" value="1"/>
</dbReference>
<feature type="region of interest" description="Disordered" evidence="4">
    <location>
        <begin position="406"/>
        <end position="456"/>
    </location>
</feature>
<dbReference type="PANTHER" id="PTHR11636">
    <property type="entry name" value="POU DOMAIN"/>
    <property type="match status" value="1"/>
</dbReference>
<feature type="compositionally biased region" description="Low complexity" evidence="4">
    <location>
        <begin position="86"/>
        <end position="103"/>
    </location>
</feature>
<feature type="compositionally biased region" description="Polar residues" evidence="4">
    <location>
        <begin position="49"/>
        <end position="61"/>
    </location>
</feature>
<accession>A0ABN7NK32</accession>
<comment type="caution">
    <text evidence="6">The sequence shown here is derived from an EMBL/GenBank/DDBJ whole genome shotgun (WGS) entry which is preliminary data.</text>
</comment>
<feature type="compositionally biased region" description="Low complexity" evidence="4">
    <location>
        <begin position="427"/>
        <end position="438"/>
    </location>
</feature>
<dbReference type="SMART" id="SM00352">
    <property type="entry name" value="POU"/>
    <property type="match status" value="1"/>
</dbReference>
<evidence type="ECO:0000256" key="2">
    <source>
        <dbReference type="ARBA" id="ARBA00023155"/>
    </source>
</evidence>
<gene>
    <name evidence="6" type="ORF">TPAB3V08_LOCUS887</name>
</gene>
<keyword evidence="7" id="KW-1185">Reference proteome</keyword>
<sequence>MYFRGSTAHVSVKISVKIHSYNIPTLYPVYIRTPTSQSTLTKCNERKTPQTAQLPGSCESNPPSPEPATMGLDGAHHNHGHHFMANGHSNNNNSSSSPSSNGSIPGTPTHNHSGHASPDPGHGVMDAAKAAAHLNGTMAGMVTLQNLQNLATLQSLPQVASLAAGLQGIAGLGTQLINTPLNLSASATSNLSCPASSAHTVGNLLGSASQPQLLTAPQPAAMPQFILASGQLVQGIQGAQLLIPTSQGIATQTILTIPVNHVTSGQMVNLALSNGQVVTTTLANLQTLAQPHHLLTPPIPSSNPVGLGLNPTANSLPHLLTNGATVSQHQQLLSAMQQPQLVPPPQPLSTPTQHSSGPSHPPQQRSSHNHHYSIPEKHHPNGVMMNGSESSISAINRLAANNSDITITSTHPAPQNLHKSSLSVHTSSNGSSQHNRSSPPVDFLADSPNQPTINQTNSNVVDGINLDEIKEFAKAFKLRRLSLGLTQTQVGQALSITEGPAYSQSAICR</sequence>
<organism evidence="6 7">
    <name type="scientific">Timema podura</name>
    <name type="common">Walking stick</name>
    <dbReference type="NCBI Taxonomy" id="61482"/>
    <lineage>
        <taxon>Eukaryota</taxon>
        <taxon>Metazoa</taxon>
        <taxon>Ecdysozoa</taxon>
        <taxon>Arthropoda</taxon>
        <taxon>Hexapoda</taxon>
        <taxon>Insecta</taxon>
        <taxon>Pterygota</taxon>
        <taxon>Neoptera</taxon>
        <taxon>Polyneoptera</taxon>
        <taxon>Phasmatodea</taxon>
        <taxon>Timematodea</taxon>
        <taxon>Timematoidea</taxon>
        <taxon>Timematidae</taxon>
        <taxon>Timema</taxon>
    </lineage>
</organism>
<keyword evidence="2" id="KW-0371">Homeobox</keyword>
<feature type="region of interest" description="Disordered" evidence="4">
    <location>
        <begin position="340"/>
        <end position="388"/>
    </location>
</feature>
<evidence type="ECO:0000256" key="1">
    <source>
        <dbReference type="ARBA" id="ARBA00023125"/>
    </source>
</evidence>
<evidence type="ECO:0000313" key="7">
    <source>
        <dbReference type="Proteomes" id="UP001153148"/>
    </source>
</evidence>
<dbReference type="Pfam" id="PF00157">
    <property type="entry name" value="Pou"/>
    <property type="match status" value="1"/>
</dbReference>
<feature type="compositionally biased region" description="Polar residues" evidence="4">
    <location>
        <begin position="447"/>
        <end position="456"/>
    </location>
</feature>
<dbReference type="Proteomes" id="UP001153148">
    <property type="component" value="Unassembled WGS sequence"/>
</dbReference>
<feature type="region of interest" description="Disordered" evidence="4">
    <location>
        <begin position="40"/>
        <end position="124"/>
    </location>
</feature>
<protein>
    <recommendedName>
        <fullName evidence="5">POU-specific domain-containing protein</fullName>
    </recommendedName>
</protein>
<feature type="compositionally biased region" description="Polar residues" evidence="4">
    <location>
        <begin position="406"/>
        <end position="426"/>
    </location>
</feature>
<feature type="domain" description="POU-specific" evidence="5">
    <location>
        <begin position="461"/>
        <end position="509"/>
    </location>
</feature>
<evidence type="ECO:0000259" key="5">
    <source>
        <dbReference type="PROSITE" id="PS51179"/>
    </source>
</evidence>
<dbReference type="InterPro" id="IPR010982">
    <property type="entry name" value="Lambda_DNA-bd_dom_sf"/>
</dbReference>
<proteinExistence type="predicted"/>
<keyword evidence="3" id="KW-0539">Nucleus</keyword>
<name>A0ABN7NK32_TIMPD</name>
<dbReference type="SUPFAM" id="SSF47413">
    <property type="entry name" value="lambda repressor-like DNA-binding domains"/>
    <property type="match status" value="1"/>
</dbReference>
<dbReference type="InterPro" id="IPR000327">
    <property type="entry name" value="POU_dom"/>
</dbReference>
<dbReference type="PROSITE" id="PS51179">
    <property type="entry name" value="POU_3"/>
    <property type="match status" value="1"/>
</dbReference>
<dbReference type="PROSITE" id="PS00035">
    <property type="entry name" value="POU_1"/>
    <property type="match status" value="1"/>
</dbReference>
<feature type="compositionally biased region" description="Polar residues" evidence="4">
    <location>
        <begin position="354"/>
        <end position="366"/>
    </location>
</feature>